<evidence type="ECO:0000313" key="2">
    <source>
        <dbReference type="EMBL" id="OEK07847.1"/>
    </source>
</evidence>
<gene>
    <name evidence="2" type="ORF">A8C32_15305</name>
</gene>
<reference evidence="2 3" key="1">
    <citation type="submission" date="2016-05" db="EMBL/GenBank/DDBJ databases">
        <title>Draft Genome Sequence of Algibacter sp. Strain SK-16 Isolated from the Surface Water of Aburatsubo Inlet.</title>
        <authorList>
            <person name="Wong S.-K."/>
            <person name="Yoshizawa S."/>
            <person name="Nakajima Y."/>
            <person name="Ogura Y."/>
            <person name="Tetsuya H."/>
            <person name="Hamasaki K."/>
        </authorList>
    </citation>
    <scope>NUCLEOTIDE SEQUENCE [LARGE SCALE GENOMIC DNA]</scope>
    <source>
        <strain evidence="2 3">SK-16</strain>
    </source>
</reference>
<dbReference type="RefSeq" id="WP_069830305.1">
    <property type="nucleotide sequence ID" value="NZ_MDJD01000043.1"/>
</dbReference>
<proteinExistence type="predicted"/>
<organism evidence="2 3">
    <name type="scientific">Flavivirga aquatica</name>
    <dbReference type="NCBI Taxonomy" id="1849968"/>
    <lineage>
        <taxon>Bacteria</taxon>
        <taxon>Pseudomonadati</taxon>
        <taxon>Bacteroidota</taxon>
        <taxon>Flavobacteriia</taxon>
        <taxon>Flavobacteriales</taxon>
        <taxon>Flavobacteriaceae</taxon>
        <taxon>Flavivirga</taxon>
    </lineage>
</organism>
<keyword evidence="1" id="KW-0812">Transmembrane</keyword>
<dbReference type="AlphaFoldDB" id="A0A1E5T963"/>
<name>A0A1E5T963_9FLAO</name>
<evidence type="ECO:0000256" key="1">
    <source>
        <dbReference type="SAM" id="Phobius"/>
    </source>
</evidence>
<keyword evidence="1" id="KW-1133">Transmembrane helix</keyword>
<feature type="transmembrane region" description="Helical" evidence="1">
    <location>
        <begin position="5"/>
        <end position="23"/>
    </location>
</feature>
<sequence length="138" mass="15680">MYKRIILIIIVVLTMVFVYVSIYNKPHINIEKSTANISIKSSDLLNDFTVDETKANEKYLDKIIQVEGIISEISLDKEGRRIIALEGEDLLGNVTCYLSNEKNKTNERLKRGQSIIIKGICTGYLMDVVLVRCIIINT</sequence>
<evidence type="ECO:0008006" key="4">
    <source>
        <dbReference type="Google" id="ProtNLM"/>
    </source>
</evidence>
<dbReference type="Pfam" id="PF12869">
    <property type="entry name" value="tRNA_anti-like"/>
    <property type="match status" value="1"/>
</dbReference>
<protein>
    <recommendedName>
        <fullName evidence="4">tRNA_anti-like</fullName>
    </recommendedName>
</protein>
<comment type="caution">
    <text evidence="2">The sequence shown here is derived from an EMBL/GenBank/DDBJ whole genome shotgun (WGS) entry which is preliminary data.</text>
</comment>
<accession>A0A1E5T963</accession>
<dbReference type="InterPro" id="IPR024422">
    <property type="entry name" value="Protein_unknown_function_OB"/>
</dbReference>
<dbReference type="STRING" id="1849968.A8C32_15305"/>
<evidence type="ECO:0000313" key="3">
    <source>
        <dbReference type="Proteomes" id="UP000095713"/>
    </source>
</evidence>
<keyword evidence="1" id="KW-0472">Membrane</keyword>
<dbReference type="OrthoDB" id="673558at2"/>
<dbReference type="EMBL" id="MDJD01000043">
    <property type="protein sequence ID" value="OEK07847.1"/>
    <property type="molecule type" value="Genomic_DNA"/>
</dbReference>
<dbReference type="Proteomes" id="UP000095713">
    <property type="component" value="Unassembled WGS sequence"/>
</dbReference>
<keyword evidence="3" id="KW-1185">Reference proteome</keyword>